<dbReference type="PANTHER" id="PTHR46429">
    <property type="entry name" value="23S RRNA (GUANOSINE-2'-O-)-METHYLTRANSFERASE RLMB"/>
    <property type="match status" value="1"/>
</dbReference>
<dbReference type="EMBL" id="LS974202">
    <property type="protein sequence ID" value="SSC13454.1"/>
    <property type="molecule type" value="Genomic_DNA"/>
</dbReference>
<evidence type="ECO:0000256" key="2">
    <source>
        <dbReference type="ARBA" id="ARBA00022679"/>
    </source>
</evidence>
<dbReference type="InterPro" id="IPR029028">
    <property type="entry name" value="Alpha/beta_knot_MTases"/>
</dbReference>
<dbReference type="GO" id="GO:0008173">
    <property type="term" value="F:RNA methyltransferase activity"/>
    <property type="evidence" value="ECO:0007669"/>
    <property type="project" value="InterPro"/>
</dbReference>
<dbReference type="Proteomes" id="UP000250796">
    <property type="component" value="Chromosome MESINF"/>
</dbReference>
<dbReference type="Pfam" id="PF08032">
    <property type="entry name" value="SpoU_sub_bind"/>
    <property type="match status" value="1"/>
</dbReference>
<evidence type="ECO:0000313" key="5">
    <source>
        <dbReference type="Proteomes" id="UP000250796"/>
    </source>
</evidence>
<gene>
    <name evidence="4" type="ORF">MESINF_2014</name>
</gene>
<dbReference type="SUPFAM" id="SSF55315">
    <property type="entry name" value="L30e-like"/>
    <property type="match status" value="1"/>
</dbReference>
<dbReference type="GO" id="GO:0006396">
    <property type="term" value="P:RNA processing"/>
    <property type="evidence" value="ECO:0007669"/>
    <property type="project" value="InterPro"/>
</dbReference>
<dbReference type="CDD" id="cd18103">
    <property type="entry name" value="SpoU-like_RlmB"/>
    <property type="match status" value="1"/>
</dbReference>
<dbReference type="PANTHER" id="PTHR46429:SF1">
    <property type="entry name" value="23S RRNA (GUANOSINE-2'-O-)-METHYLTRANSFERASE RLMB"/>
    <property type="match status" value="1"/>
</dbReference>
<protein>
    <submittedName>
        <fullName evidence="4">Putative rRNA methylase, group 3</fullName>
    </submittedName>
</protein>
<dbReference type="InterPro" id="IPR001537">
    <property type="entry name" value="SpoU_MeTrfase"/>
</dbReference>
<dbReference type="KEGG" id="minf:MESINF_2014"/>
<dbReference type="Gene3D" id="3.30.1330.30">
    <property type="match status" value="1"/>
</dbReference>
<dbReference type="InterPro" id="IPR029064">
    <property type="entry name" value="Ribosomal_eL30-like_sf"/>
</dbReference>
<dbReference type="SMART" id="SM00967">
    <property type="entry name" value="SpoU_sub_bind"/>
    <property type="match status" value="1"/>
</dbReference>
<dbReference type="Pfam" id="PF00588">
    <property type="entry name" value="SpoU_methylase"/>
    <property type="match status" value="1"/>
</dbReference>
<dbReference type="InterPro" id="IPR004441">
    <property type="entry name" value="rRNA_MeTrfase_TrmH"/>
</dbReference>
<dbReference type="GO" id="GO:0032259">
    <property type="term" value="P:methylation"/>
    <property type="evidence" value="ECO:0007669"/>
    <property type="project" value="UniProtKB-KW"/>
</dbReference>
<dbReference type="InterPro" id="IPR013123">
    <property type="entry name" value="SpoU_subst-bd"/>
</dbReference>
<keyword evidence="5" id="KW-1185">Reference proteome</keyword>
<feature type="domain" description="RNA 2-O ribose methyltransferase substrate binding" evidence="3">
    <location>
        <begin position="2"/>
        <end position="81"/>
    </location>
</feature>
<proteinExistence type="predicted"/>
<sequence length="255" mass="28289">MYLHGRNVLKELLGLRNSNIKVKRVLFTDQKNVDSQLEHLIKETRDKGLRVEILSPEKLTNLSREKKHQGVVIELKEFPYTDADAFLNDSSPSKKSTLVLLDQVQDPHNLGAIIRTSVAAGVDAIAITTSNSAEITPAVVKVSAGLVFKIPVIPVGNLARFQEKLKGNGYWIYATDMSGVAYYEVEYNDKVAMIFGNEGKGVRRLVKERSDLLVSIPMEKTVDSLNVAASAAILLFDRRRRIIIGERSQLSTTPG</sequence>
<dbReference type="GO" id="GO:0005829">
    <property type="term" value="C:cytosol"/>
    <property type="evidence" value="ECO:0007669"/>
    <property type="project" value="TreeGrafter"/>
</dbReference>
<dbReference type="SUPFAM" id="SSF75217">
    <property type="entry name" value="alpha/beta knot"/>
    <property type="match status" value="1"/>
</dbReference>
<dbReference type="NCBIfam" id="TIGR00186">
    <property type="entry name" value="rRNA_methyl_3"/>
    <property type="match status" value="1"/>
</dbReference>
<dbReference type="GO" id="GO:0003723">
    <property type="term" value="F:RNA binding"/>
    <property type="evidence" value="ECO:0007669"/>
    <property type="project" value="InterPro"/>
</dbReference>
<evidence type="ECO:0000259" key="3">
    <source>
        <dbReference type="SMART" id="SM00967"/>
    </source>
</evidence>
<evidence type="ECO:0000313" key="4">
    <source>
        <dbReference type="EMBL" id="SSC13454.1"/>
    </source>
</evidence>
<name>A0A7Z7LG48_9BACT</name>
<accession>A0A7Z7LG48</accession>
<reference evidence="4 5" key="1">
    <citation type="submission" date="2017-01" db="EMBL/GenBank/DDBJ databases">
        <authorList>
            <person name="Erauso G."/>
        </authorList>
    </citation>
    <scope>NUCLEOTIDE SEQUENCE [LARGE SCALE GENOMIC DNA]</scope>
    <source>
        <strain evidence="4">MESINF1</strain>
    </source>
</reference>
<dbReference type="Gene3D" id="3.40.1280.10">
    <property type="match status" value="1"/>
</dbReference>
<organism evidence="4 5">
    <name type="scientific">Mesotoga infera</name>
    <dbReference type="NCBI Taxonomy" id="1236046"/>
    <lineage>
        <taxon>Bacteria</taxon>
        <taxon>Thermotogati</taxon>
        <taxon>Thermotogota</taxon>
        <taxon>Thermotogae</taxon>
        <taxon>Kosmotogales</taxon>
        <taxon>Kosmotogaceae</taxon>
        <taxon>Mesotoga</taxon>
    </lineage>
</organism>
<dbReference type="RefSeq" id="WP_169699606.1">
    <property type="nucleotide sequence ID" value="NZ_LS974202.1"/>
</dbReference>
<keyword evidence="1 4" id="KW-0489">Methyltransferase</keyword>
<evidence type="ECO:0000256" key="1">
    <source>
        <dbReference type="ARBA" id="ARBA00022603"/>
    </source>
</evidence>
<dbReference type="InterPro" id="IPR029026">
    <property type="entry name" value="tRNA_m1G_MTases_N"/>
</dbReference>
<keyword evidence="2" id="KW-0808">Transferase</keyword>
<dbReference type="AlphaFoldDB" id="A0A7Z7LG48"/>